<evidence type="ECO:0000313" key="2">
    <source>
        <dbReference type="EMBL" id="HBH2621724.1"/>
    </source>
</evidence>
<dbReference type="Proteomes" id="UP000411588">
    <property type="component" value="Unassembled WGS sequence"/>
</dbReference>
<dbReference type="InterPro" id="IPR035901">
    <property type="entry name" value="GIY-YIG_endonuc_sf"/>
</dbReference>
<feature type="domain" description="GIY-YIG" evidence="1">
    <location>
        <begin position="1"/>
        <end position="74"/>
    </location>
</feature>
<accession>A0A9P3YTJ4</accession>
<protein>
    <submittedName>
        <fullName evidence="2">GIY-YIG nuclease family protein</fullName>
    </submittedName>
</protein>
<sequence>MYYVYKYIDPATEECLYVGKTEDIYARHSSHLSNKEEDWCTKELILKYIELPRRYNMDFFEVYLINELNPIFNKLSKGDMDTEHIFFDYKEEDWSTYSEEDFKEKTKGKRRFRERKIDMKYEVSKKSINFLKRIEKLDAKVEMLYENNVLSVLYNFENMDIEFCENELDINLISYDFETLERFGSCSLISVYPRWKEYTATNKKILINITLEIRIGSLANLMELMPTFEYKITEIFQQIEDIFHILEVGYTWQELFEIYKGCKYDN</sequence>
<reference evidence="3 4" key="2">
    <citation type="submission" date="2019-02" db="EMBL/GenBank/DDBJ databases">
        <authorList>
            <consortium name="Pathogen Informatics"/>
        </authorList>
    </citation>
    <scope>NUCLEOTIDE SEQUENCE [LARGE SCALE GENOMIC DNA]</scope>
    <source>
        <strain evidence="3">Clo34</strain>
        <strain evidence="4">clo34</strain>
    </source>
</reference>
<dbReference type="SUPFAM" id="SSF82771">
    <property type="entry name" value="GIY-YIG endonuclease"/>
    <property type="match status" value="1"/>
</dbReference>
<dbReference type="Gene3D" id="3.40.1440.10">
    <property type="entry name" value="GIY-YIG endonuclease"/>
    <property type="match status" value="1"/>
</dbReference>
<organism evidence="2 5">
    <name type="scientific">Clostridioides difficile</name>
    <name type="common">Peptoclostridium difficile</name>
    <dbReference type="NCBI Taxonomy" id="1496"/>
    <lineage>
        <taxon>Bacteria</taxon>
        <taxon>Bacillati</taxon>
        <taxon>Bacillota</taxon>
        <taxon>Clostridia</taxon>
        <taxon>Peptostreptococcales</taxon>
        <taxon>Peptostreptococcaceae</taxon>
        <taxon>Clostridioides</taxon>
    </lineage>
</organism>
<gene>
    <name evidence="2" type="ORF">KRQ00_003533</name>
    <name evidence="3" type="ORF">SAMEA1402399_03884</name>
</gene>
<dbReference type="Pfam" id="PF01541">
    <property type="entry name" value="GIY-YIG"/>
    <property type="match status" value="1"/>
</dbReference>
<dbReference type="InterPro" id="IPR000305">
    <property type="entry name" value="GIY-YIG_endonuc"/>
</dbReference>
<dbReference type="PROSITE" id="PS50164">
    <property type="entry name" value="GIY_YIG"/>
    <property type="match status" value="1"/>
</dbReference>
<evidence type="ECO:0000313" key="3">
    <source>
        <dbReference type="EMBL" id="VFD36192.1"/>
    </source>
</evidence>
<reference evidence="2" key="1">
    <citation type="journal article" date="2018" name="Genome Biol.">
        <title>SKESA: strategic k-mer extension for scrupulous assemblies.</title>
        <authorList>
            <person name="Souvorov A."/>
            <person name="Agarwala R."/>
            <person name="Lipman D.J."/>
        </authorList>
    </citation>
    <scope>NUCLEOTIDE SEQUENCE</scope>
    <source>
        <strain evidence="2">Clostridioides</strain>
    </source>
</reference>
<dbReference type="AlphaFoldDB" id="A0A9P3YTJ4"/>
<evidence type="ECO:0000259" key="1">
    <source>
        <dbReference type="PROSITE" id="PS50164"/>
    </source>
</evidence>
<dbReference type="EMBL" id="DAEQIJ010000026">
    <property type="protein sequence ID" value="HBH2621724.1"/>
    <property type="molecule type" value="Genomic_DNA"/>
</dbReference>
<evidence type="ECO:0000313" key="4">
    <source>
        <dbReference type="Proteomes" id="UP000411588"/>
    </source>
</evidence>
<dbReference type="EMBL" id="CAADAN010000021">
    <property type="protein sequence ID" value="VFD36192.1"/>
    <property type="molecule type" value="Genomic_DNA"/>
</dbReference>
<dbReference type="RefSeq" id="WP_003429921.1">
    <property type="nucleotide sequence ID" value="NZ_BDSN01000033.1"/>
</dbReference>
<reference evidence="2" key="3">
    <citation type="submission" date="2021-06" db="EMBL/GenBank/DDBJ databases">
        <authorList>
            <consortium name="NCBI Pathogen Detection Project"/>
        </authorList>
    </citation>
    <scope>NUCLEOTIDE SEQUENCE</scope>
    <source>
        <strain evidence="2">Clostridioides</strain>
    </source>
</reference>
<comment type="caution">
    <text evidence="2">The sequence shown here is derived from an EMBL/GenBank/DDBJ whole genome shotgun (WGS) entry which is preliminary data.</text>
</comment>
<proteinExistence type="predicted"/>
<name>A0A9P3YTJ4_CLODI</name>
<evidence type="ECO:0000313" key="5">
    <source>
        <dbReference type="Proteomes" id="UP000879542"/>
    </source>
</evidence>
<dbReference type="Proteomes" id="UP000879542">
    <property type="component" value="Unassembled WGS sequence"/>
</dbReference>